<feature type="domain" description="DUF569" evidence="1">
    <location>
        <begin position="174"/>
        <end position="255"/>
    </location>
</feature>
<dbReference type="EMBL" id="JACEFO010001603">
    <property type="protein sequence ID" value="KAF8733125.1"/>
    <property type="molecule type" value="Genomic_DNA"/>
</dbReference>
<dbReference type="PANTHER" id="PTHR31205:SF29">
    <property type="entry name" value="DUF569 DOMAIN-CONTAINING PROTEIN"/>
    <property type="match status" value="1"/>
</dbReference>
<dbReference type="Pfam" id="PF22932">
    <property type="entry name" value="Ubiq_DUF_assoc"/>
    <property type="match status" value="1"/>
</dbReference>
<dbReference type="AlphaFoldDB" id="A0A835KM92"/>
<dbReference type="PANTHER" id="PTHR31205">
    <property type="entry name" value="ACTIN CROSS-LINKING PROTEIN (DUF569)"/>
    <property type="match status" value="1"/>
</dbReference>
<dbReference type="Proteomes" id="UP000636709">
    <property type="component" value="Unassembled WGS sequence"/>
</dbReference>
<dbReference type="InterPro" id="IPR054726">
    <property type="entry name" value="Ubiq_DUF569-assoc"/>
</dbReference>
<sequence length="271" mass="30384">MHVRLRSRWDNPYLYAAEDGRDVSLSTDRASLNVVWRAHGLVRDGNIYALFHGAAYGRYLSVAAEKNVDDRGNEILVVGFVQRAYADPEQLDVLWTVFDQQDGTGEFLLIHRVHGVWRNPDGTNTRWTMEVVPPRENPPELPPAPPVIPLQQPLAAPMGGGQIRRAALPPPEFQRTIQYVRANHQGDYNPDELQWRTLEFYGLSVFHLRSDLARQLGEANALNITLCVRAGSQGRLTPLVIDLPADNQEMQIVVFSTGSQVSVSLLMKGVQ</sequence>
<dbReference type="OrthoDB" id="617902at2759"/>
<dbReference type="SUPFAM" id="SSF50405">
    <property type="entry name" value="Actin-crosslinking proteins"/>
    <property type="match status" value="1"/>
</dbReference>
<gene>
    <name evidence="2" type="ORF">HU200_015496</name>
</gene>
<evidence type="ECO:0000313" key="2">
    <source>
        <dbReference type="EMBL" id="KAF8733125.1"/>
    </source>
</evidence>
<organism evidence="2 3">
    <name type="scientific">Digitaria exilis</name>
    <dbReference type="NCBI Taxonomy" id="1010633"/>
    <lineage>
        <taxon>Eukaryota</taxon>
        <taxon>Viridiplantae</taxon>
        <taxon>Streptophyta</taxon>
        <taxon>Embryophyta</taxon>
        <taxon>Tracheophyta</taxon>
        <taxon>Spermatophyta</taxon>
        <taxon>Magnoliopsida</taxon>
        <taxon>Liliopsida</taxon>
        <taxon>Poales</taxon>
        <taxon>Poaceae</taxon>
        <taxon>PACMAD clade</taxon>
        <taxon>Panicoideae</taxon>
        <taxon>Panicodae</taxon>
        <taxon>Paniceae</taxon>
        <taxon>Anthephorinae</taxon>
        <taxon>Digitaria</taxon>
    </lineage>
</organism>
<evidence type="ECO:0000313" key="3">
    <source>
        <dbReference type="Proteomes" id="UP000636709"/>
    </source>
</evidence>
<dbReference type="InterPro" id="IPR008999">
    <property type="entry name" value="Actin-crosslinking"/>
</dbReference>
<keyword evidence="3" id="KW-1185">Reference proteome</keyword>
<comment type="caution">
    <text evidence="2">The sequence shown here is derived from an EMBL/GenBank/DDBJ whole genome shotgun (WGS) entry which is preliminary data.</text>
</comment>
<reference evidence="2" key="1">
    <citation type="submission" date="2020-07" db="EMBL/GenBank/DDBJ databases">
        <title>Genome sequence and genetic diversity analysis of an under-domesticated orphan crop, white fonio (Digitaria exilis).</title>
        <authorList>
            <person name="Bennetzen J.L."/>
            <person name="Chen S."/>
            <person name="Ma X."/>
            <person name="Wang X."/>
            <person name="Yssel A.E.J."/>
            <person name="Chaluvadi S.R."/>
            <person name="Johnson M."/>
            <person name="Gangashetty P."/>
            <person name="Hamidou F."/>
            <person name="Sanogo M.D."/>
            <person name="Zwaenepoel A."/>
            <person name="Wallace J."/>
            <person name="Van De Peer Y."/>
            <person name="Van Deynze A."/>
        </authorList>
    </citation>
    <scope>NUCLEOTIDE SEQUENCE</scope>
    <source>
        <tissue evidence="2">Leaves</tissue>
    </source>
</reference>
<evidence type="ECO:0000259" key="1">
    <source>
        <dbReference type="Pfam" id="PF22932"/>
    </source>
</evidence>
<protein>
    <recommendedName>
        <fullName evidence="1">DUF569 domain-containing protein</fullName>
    </recommendedName>
</protein>
<proteinExistence type="predicted"/>
<accession>A0A835KM92</accession>
<name>A0A835KM92_9POAL</name>